<comment type="similarity">
    <text evidence="1 5">Belongs to the glutathione peroxidase family.</text>
</comment>
<sequence>MQALVSPCRAIFIALCALFSNSVQAAEGGVRSAHDFSFIAIEGDPLPLAQFAGKAVLVVNSASQCGFTSQYSELTDLWARYRDKGLVVLAVPSNDFGGQEPGTEDEIKKFCEVNYGIDFPMTEKVHVRGTEAHPFYKWAATHFSALSKPRWNFHKYLISPDGKLVGWFSSITSPTSEKVVSAIEEQIARSTAWPNNASSD</sequence>
<dbReference type="InterPro" id="IPR013766">
    <property type="entry name" value="Thioredoxin_domain"/>
</dbReference>
<keyword evidence="3 5" id="KW-0560">Oxidoreductase</keyword>
<dbReference type="CDD" id="cd00340">
    <property type="entry name" value="GSH_Peroxidase"/>
    <property type="match status" value="1"/>
</dbReference>
<dbReference type="Gene3D" id="3.40.30.10">
    <property type="entry name" value="Glutaredoxin"/>
    <property type="match status" value="1"/>
</dbReference>
<dbReference type="InterPro" id="IPR000889">
    <property type="entry name" value="Glutathione_peroxidase"/>
</dbReference>
<organism evidence="8">
    <name type="scientific">uncultured alpha proteobacterium HF0130_06E21</name>
    <dbReference type="NCBI Taxonomy" id="710808"/>
    <lineage>
        <taxon>Bacteria</taxon>
        <taxon>Pseudomonadati</taxon>
        <taxon>Pseudomonadota</taxon>
        <taxon>Alphaproteobacteria</taxon>
        <taxon>environmental samples</taxon>
    </lineage>
</organism>
<accession>E0XT12</accession>
<dbReference type="GO" id="GO:0034599">
    <property type="term" value="P:cellular response to oxidative stress"/>
    <property type="evidence" value="ECO:0007669"/>
    <property type="project" value="TreeGrafter"/>
</dbReference>
<evidence type="ECO:0000256" key="2">
    <source>
        <dbReference type="ARBA" id="ARBA00022559"/>
    </source>
</evidence>
<dbReference type="SUPFAM" id="SSF52833">
    <property type="entry name" value="Thioredoxin-like"/>
    <property type="match status" value="1"/>
</dbReference>
<dbReference type="PRINTS" id="PR01011">
    <property type="entry name" value="GLUTPROXDASE"/>
</dbReference>
<evidence type="ECO:0000313" key="8">
    <source>
        <dbReference type="EMBL" id="ADI17553.1"/>
    </source>
</evidence>
<dbReference type="AlphaFoldDB" id="E0XT12"/>
<feature type="active site" evidence="4">
    <location>
        <position position="65"/>
    </location>
</feature>
<dbReference type="PIRSF" id="PIRSF000303">
    <property type="entry name" value="Glutathion_perox"/>
    <property type="match status" value="1"/>
</dbReference>
<proteinExistence type="inferred from homology"/>
<name>E0XT12_9PROT</name>
<dbReference type="PROSITE" id="PS51352">
    <property type="entry name" value="THIOREDOXIN_2"/>
    <property type="match status" value="1"/>
</dbReference>
<dbReference type="EMBL" id="GU474868">
    <property type="protein sequence ID" value="ADI17553.1"/>
    <property type="molecule type" value="Genomic_DNA"/>
</dbReference>
<evidence type="ECO:0000256" key="4">
    <source>
        <dbReference type="PIRSR" id="PIRSR000303-1"/>
    </source>
</evidence>
<dbReference type="PANTHER" id="PTHR11592:SF78">
    <property type="entry name" value="GLUTATHIONE PEROXIDASE"/>
    <property type="match status" value="1"/>
</dbReference>
<protein>
    <recommendedName>
        <fullName evidence="5">Glutathione peroxidase</fullName>
    </recommendedName>
</protein>
<keyword evidence="6" id="KW-0732">Signal</keyword>
<evidence type="ECO:0000259" key="7">
    <source>
        <dbReference type="PROSITE" id="PS51352"/>
    </source>
</evidence>
<evidence type="ECO:0000256" key="5">
    <source>
        <dbReference type="RuleBase" id="RU000499"/>
    </source>
</evidence>
<dbReference type="GO" id="GO:0004601">
    <property type="term" value="F:peroxidase activity"/>
    <property type="evidence" value="ECO:0007669"/>
    <property type="project" value="UniProtKB-KW"/>
</dbReference>
<feature type="domain" description="Thioredoxin" evidence="7">
    <location>
        <begin position="27"/>
        <end position="188"/>
    </location>
</feature>
<evidence type="ECO:0000256" key="6">
    <source>
        <dbReference type="SAM" id="SignalP"/>
    </source>
</evidence>
<evidence type="ECO:0000256" key="1">
    <source>
        <dbReference type="ARBA" id="ARBA00006926"/>
    </source>
</evidence>
<dbReference type="InterPro" id="IPR036249">
    <property type="entry name" value="Thioredoxin-like_sf"/>
</dbReference>
<feature type="chain" id="PRO_5003143149" description="Glutathione peroxidase" evidence="6">
    <location>
        <begin position="26"/>
        <end position="200"/>
    </location>
</feature>
<reference evidence="8" key="1">
    <citation type="journal article" date="2011" name="Environ. Microbiol.">
        <title>Time-series analyses of Monterey Bay coastal microbial picoplankton using a 'genome proxy' microarray.</title>
        <authorList>
            <person name="Rich V.I."/>
            <person name="Pham V.D."/>
            <person name="Eppley J."/>
            <person name="Shi Y."/>
            <person name="DeLong E.F."/>
        </authorList>
    </citation>
    <scope>NUCLEOTIDE SEQUENCE</scope>
</reference>
<dbReference type="PROSITE" id="PS51355">
    <property type="entry name" value="GLUTATHIONE_PEROXID_3"/>
    <property type="match status" value="1"/>
</dbReference>
<keyword evidence="2 5" id="KW-0575">Peroxidase</keyword>
<dbReference type="Pfam" id="PF00255">
    <property type="entry name" value="GSHPx"/>
    <property type="match status" value="1"/>
</dbReference>
<feature type="signal peptide" evidence="6">
    <location>
        <begin position="1"/>
        <end position="25"/>
    </location>
</feature>
<dbReference type="PANTHER" id="PTHR11592">
    <property type="entry name" value="GLUTATHIONE PEROXIDASE"/>
    <property type="match status" value="1"/>
</dbReference>
<evidence type="ECO:0000256" key="3">
    <source>
        <dbReference type="ARBA" id="ARBA00023002"/>
    </source>
</evidence>